<evidence type="ECO:0000313" key="2">
    <source>
        <dbReference type="Proteomes" id="UP000317178"/>
    </source>
</evidence>
<protein>
    <submittedName>
        <fullName evidence="1">Uncharacterized protein</fullName>
    </submittedName>
</protein>
<keyword evidence="2" id="KW-1185">Reference proteome</keyword>
<gene>
    <name evidence="1" type="ORF">Pla110_29220</name>
</gene>
<organism evidence="1 2">
    <name type="scientific">Polystyrenella longa</name>
    <dbReference type="NCBI Taxonomy" id="2528007"/>
    <lineage>
        <taxon>Bacteria</taxon>
        <taxon>Pseudomonadati</taxon>
        <taxon>Planctomycetota</taxon>
        <taxon>Planctomycetia</taxon>
        <taxon>Planctomycetales</taxon>
        <taxon>Planctomycetaceae</taxon>
        <taxon>Polystyrenella</taxon>
    </lineage>
</organism>
<proteinExistence type="predicted"/>
<dbReference type="KEGG" id="plon:Pla110_29220"/>
<dbReference type="Proteomes" id="UP000317178">
    <property type="component" value="Chromosome"/>
</dbReference>
<sequence length="291" mass="33996">MDEIETIQALRNWCEVASDNMIKSLKNALQRKNVTQYFEPEVSYKNSHKWKNLRRDIGYEWQNISAILERVHAQHFYDMLPAIEDANVEQLNPDRSFREYHSIPSATEFLFLVMAELENDLRQFPSSSTDDCPEDEWLDCCEELFRCLGDYDEKAISRTGIEAKQECIRTEKHFDIVLPSPPQIPTPHADKTQSPLDTAIKEENPKRKNKRGWWLPEAILLLRDNPGMTDNQIAIELGVSHTTLGRSNKWQDLRNRMEKALASDQDKIIRHDQGQIDVVFDDNTSRMFEDE</sequence>
<dbReference type="EMBL" id="CP036281">
    <property type="protein sequence ID" value="QDU81184.1"/>
    <property type="molecule type" value="Genomic_DNA"/>
</dbReference>
<evidence type="ECO:0000313" key="1">
    <source>
        <dbReference type="EMBL" id="QDU81184.1"/>
    </source>
</evidence>
<dbReference type="RefSeq" id="WP_144996390.1">
    <property type="nucleotide sequence ID" value="NZ_CP036281.1"/>
</dbReference>
<reference evidence="1 2" key="1">
    <citation type="submission" date="2019-02" db="EMBL/GenBank/DDBJ databases">
        <title>Deep-cultivation of Planctomycetes and their phenomic and genomic characterization uncovers novel biology.</title>
        <authorList>
            <person name="Wiegand S."/>
            <person name="Jogler M."/>
            <person name="Boedeker C."/>
            <person name="Pinto D."/>
            <person name="Vollmers J."/>
            <person name="Rivas-Marin E."/>
            <person name="Kohn T."/>
            <person name="Peeters S.H."/>
            <person name="Heuer A."/>
            <person name="Rast P."/>
            <person name="Oberbeckmann S."/>
            <person name="Bunk B."/>
            <person name="Jeske O."/>
            <person name="Meyerdierks A."/>
            <person name="Storesund J.E."/>
            <person name="Kallscheuer N."/>
            <person name="Luecker S."/>
            <person name="Lage O.M."/>
            <person name="Pohl T."/>
            <person name="Merkel B.J."/>
            <person name="Hornburger P."/>
            <person name="Mueller R.-W."/>
            <person name="Bruemmer F."/>
            <person name="Labrenz M."/>
            <person name="Spormann A.M."/>
            <person name="Op den Camp H."/>
            <person name="Overmann J."/>
            <person name="Amann R."/>
            <person name="Jetten M.S.M."/>
            <person name="Mascher T."/>
            <person name="Medema M.H."/>
            <person name="Devos D.P."/>
            <person name="Kaster A.-K."/>
            <person name="Ovreas L."/>
            <person name="Rohde M."/>
            <person name="Galperin M.Y."/>
            <person name="Jogler C."/>
        </authorList>
    </citation>
    <scope>NUCLEOTIDE SEQUENCE [LARGE SCALE GENOMIC DNA]</scope>
    <source>
        <strain evidence="1 2">Pla110</strain>
    </source>
</reference>
<dbReference type="AlphaFoldDB" id="A0A518CPQ7"/>
<accession>A0A518CPQ7</accession>
<name>A0A518CPQ7_9PLAN</name>